<dbReference type="Proteomes" id="UP000596857">
    <property type="component" value="Unassembled WGS sequence"/>
</dbReference>
<gene>
    <name evidence="1" type="ORF">GC101_06715</name>
</gene>
<name>A0ABX1YC74_9BACL</name>
<protein>
    <submittedName>
        <fullName evidence="1">Uncharacterized protein</fullName>
    </submittedName>
</protein>
<evidence type="ECO:0000313" key="2">
    <source>
        <dbReference type="Proteomes" id="UP000596857"/>
    </source>
</evidence>
<organism evidence="1 2">
    <name type="scientific">Paenibacillus phytohabitans</name>
    <dbReference type="NCBI Taxonomy" id="2654978"/>
    <lineage>
        <taxon>Bacteria</taxon>
        <taxon>Bacillati</taxon>
        <taxon>Bacillota</taxon>
        <taxon>Bacilli</taxon>
        <taxon>Bacillales</taxon>
        <taxon>Paenibacillaceae</taxon>
        <taxon>Paenibacillus</taxon>
    </lineage>
</organism>
<reference evidence="1 2" key="1">
    <citation type="submission" date="2019-10" db="EMBL/GenBank/DDBJ databases">
        <title>Description of Paenibacillus terricola sp. nov.</title>
        <authorList>
            <person name="Carlier A."/>
            <person name="Qi S."/>
        </authorList>
    </citation>
    <scope>NUCLEOTIDE SEQUENCE [LARGE SCALE GENOMIC DNA]</scope>
    <source>
        <strain evidence="1 2">LMG 31459</strain>
    </source>
</reference>
<dbReference type="EMBL" id="WHOB01000020">
    <property type="protein sequence ID" value="NOU78570.1"/>
    <property type="molecule type" value="Genomic_DNA"/>
</dbReference>
<accession>A0ABX1YC74</accession>
<proteinExistence type="predicted"/>
<evidence type="ECO:0000313" key="1">
    <source>
        <dbReference type="EMBL" id="NOU78570.1"/>
    </source>
</evidence>
<sequence length="107" mass="11930">MQENYCISYNNTPEHLYIYASELYCVQQFIQLVTLGVAAHLSVEILGMVLEQRCDKIIKPKAKDVCEIPQTLNLHHHHLGEVMGVTKVKFGTGGAAAPGEFLLSIEM</sequence>
<keyword evidence="2" id="KW-1185">Reference proteome</keyword>
<comment type="caution">
    <text evidence="1">The sequence shown here is derived from an EMBL/GenBank/DDBJ whole genome shotgun (WGS) entry which is preliminary data.</text>
</comment>